<reference evidence="2 3" key="1">
    <citation type="submission" date="2019-02" db="EMBL/GenBank/DDBJ databases">
        <title>Deep-cultivation of Planctomycetes and their phenomic and genomic characterization uncovers novel biology.</title>
        <authorList>
            <person name="Wiegand S."/>
            <person name="Jogler M."/>
            <person name="Boedeker C."/>
            <person name="Pinto D."/>
            <person name="Vollmers J."/>
            <person name="Rivas-Marin E."/>
            <person name="Kohn T."/>
            <person name="Peeters S.H."/>
            <person name="Heuer A."/>
            <person name="Rast P."/>
            <person name="Oberbeckmann S."/>
            <person name="Bunk B."/>
            <person name="Jeske O."/>
            <person name="Meyerdierks A."/>
            <person name="Storesund J.E."/>
            <person name="Kallscheuer N."/>
            <person name="Luecker S."/>
            <person name="Lage O.M."/>
            <person name="Pohl T."/>
            <person name="Merkel B.J."/>
            <person name="Hornburger P."/>
            <person name="Mueller R.-W."/>
            <person name="Bruemmer F."/>
            <person name="Labrenz M."/>
            <person name="Spormann A.M."/>
            <person name="Op den Camp H."/>
            <person name="Overmann J."/>
            <person name="Amann R."/>
            <person name="Jetten M.S.M."/>
            <person name="Mascher T."/>
            <person name="Medema M.H."/>
            <person name="Devos D.P."/>
            <person name="Kaster A.-K."/>
            <person name="Ovreas L."/>
            <person name="Rohde M."/>
            <person name="Galperin M.Y."/>
            <person name="Jogler C."/>
        </authorList>
    </citation>
    <scope>NUCLEOTIDE SEQUENCE [LARGE SCALE GENOMIC DNA]</scope>
    <source>
        <strain evidence="2 3">Mal52</strain>
    </source>
</reference>
<organism evidence="2 3">
    <name type="scientific">Symmachiella dynata</name>
    <dbReference type="NCBI Taxonomy" id="2527995"/>
    <lineage>
        <taxon>Bacteria</taxon>
        <taxon>Pseudomonadati</taxon>
        <taxon>Planctomycetota</taxon>
        <taxon>Planctomycetia</taxon>
        <taxon>Planctomycetales</taxon>
        <taxon>Planctomycetaceae</taxon>
        <taxon>Symmachiella</taxon>
    </lineage>
</organism>
<accession>A0A517ZIC2</accession>
<proteinExistence type="predicted"/>
<keyword evidence="1" id="KW-1133">Transmembrane helix</keyword>
<dbReference type="KEGG" id="sdyn:Mal52_06670"/>
<feature type="transmembrane region" description="Helical" evidence="1">
    <location>
        <begin position="290"/>
        <end position="313"/>
    </location>
</feature>
<evidence type="ECO:0000313" key="2">
    <source>
        <dbReference type="EMBL" id="QDU42212.1"/>
    </source>
</evidence>
<evidence type="ECO:0000256" key="1">
    <source>
        <dbReference type="SAM" id="Phobius"/>
    </source>
</evidence>
<name>A0A517ZIC2_9PLAN</name>
<feature type="transmembrane region" description="Helical" evidence="1">
    <location>
        <begin position="172"/>
        <end position="191"/>
    </location>
</feature>
<feature type="transmembrane region" description="Helical" evidence="1">
    <location>
        <begin position="461"/>
        <end position="480"/>
    </location>
</feature>
<keyword evidence="1" id="KW-0472">Membrane</keyword>
<feature type="transmembrane region" description="Helical" evidence="1">
    <location>
        <begin position="418"/>
        <end position="441"/>
    </location>
</feature>
<evidence type="ECO:0008006" key="4">
    <source>
        <dbReference type="Google" id="ProtNLM"/>
    </source>
</evidence>
<protein>
    <recommendedName>
        <fullName evidence="4">Natural resistance-associated macrophage protein</fullName>
    </recommendedName>
</protein>
<dbReference type="Proteomes" id="UP000319383">
    <property type="component" value="Chromosome"/>
</dbReference>
<sequence>MSEPLNVTPGPPQSAPPMLLSGNPLSWLKVFGPGAIIASLTIGTGELIFSTRGGALFGYNILFLFVVISILKWGLVLGTARHMVLTGVHPFQRMMNLPGPRGWAPMAFFILAAICMPIWVSFHSGVLGNLTSWVSGTEAMFNGGADFVWGAAILSGLLLLSATEGYTVLERVQLAIVAALIICAGISLVLYNPDWWALLKGAVIPSVYEYPNWIGEYPKIATQPVWVETTRYVGVIGGAGYDYLAYTSFLREKRWGKAGAAPATRQQLETIAADPNHPVRRWLRAPYIDCSISFIIVIAFSAVFVASGTIILAPEHKIPDEKNLLNLQAEFVVGLSPVLLPLYVAGAFLTMLGTLYGTLEVAHTVLNEMARSVNDAWAAQHQRRLKTYTVAWCAVIAYGVLTWQYFYTTSGGADKPRALLAVMTPANLFTGVLLCGLLCLLNPWMDHRFLPRALRMPKWLWLLNLFAAVVFLSLGVKGYWDHDSRWIALGGLCLVVVVAWGLAFALRGRLHRTATDGD</sequence>
<feature type="transmembrane region" description="Helical" evidence="1">
    <location>
        <begin position="387"/>
        <end position="406"/>
    </location>
</feature>
<dbReference type="NCBIfam" id="NF037982">
    <property type="entry name" value="Nramp_1"/>
    <property type="match status" value="1"/>
</dbReference>
<gene>
    <name evidence="2" type="ORF">Mal52_06670</name>
</gene>
<feature type="transmembrane region" description="Helical" evidence="1">
    <location>
        <begin position="103"/>
        <end position="127"/>
    </location>
</feature>
<keyword evidence="1" id="KW-0812">Transmembrane</keyword>
<feature type="transmembrane region" description="Helical" evidence="1">
    <location>
        <begin position="139"/>
        <end position="160"/>
    </location>
</feature>
<dbReference type="AlphaFoldDB" id="A0A517ZIC2"/>
<keyword evidence="3" id="KW-1185">Reference proteome</keyword>
<feature type="transmembrane region" description="Helical" evidence="1">
    <location>
        <begin position="61"/>
        <end position="83"/>
    </location>
</feature>
<dbReference type="RefSeq" id="WP_145374288.1">
    <property type="nucleotide sequence ID" value="NZ_CAXBED010000217.1"/>
</dbReference>
<dbReference type="EMBL" id="CP036276">
    <property type="protein sequence ID" value="QDU42212.1"/>
    <property type="molecule type" value="Genomic_DNA"/>
</dbReference>
<feature type="transmembrane region" description="Helical" evidence="1">
    <location>
        <begin position="27"/>
        <end position="49"/>
    </location>
</feature>
<feature type="transmembrane region" description="Helical" evidence="1">
    <location>
        <begin position="486"/>
        <end position="506"/>
    </location>
</feature>
<evidence type="ECO:0000313" key="3">
    <source>
        <dbReference type="Proteomes" id="UP000319383"/>
    </source>
</evidence>